<dbReference type="GO" id="GO:0003700">
    <property type="term" value="F:DNA-binding transcription factor activity"/>
    <property type="evidence" value="ECO:0007669"/>
    <property type="project" value="TreeGrafter"/>
</dbReference>
<dbReference type="AlphaFoldDB" id="A0A6F8XP97"/>
<evidence type="ECO:0000313" key="7">
    <source>
        <dbReference type="Proteomes" id="UP000502508"/>
    </source>
</evidence>
<dbReference type="SUPFAM" id="SSF46689">
    <property type="entry name" value="Homeodomain-like"/>
    <property type="match status" value="1"/>
</dbReference>
<dbReference type="SUPFAM" id="SSF48498">
    <property type="entry name" value="Tetracyclin repressor-like, C-terminal domain"/>
    <property type="match status" value="1"/>
</dbReference>
<dbReference type="InterPro" id="IPR050109">
    <property type="entry name" value="HTH-type_TetR-like_transc_reg"/>
</dbReference>
<keyword evidence="7" id="KW-1185">Reference proteome</keyword>
<keyword evidence="3" id="KW-0804">Transcription</keyword>
<feature type="DNA-binding region" description="H-T-H motif" evidence="4">
    <location>
        <begin position="33"/>
        <end position="52"/>
    </location>
</feature>
<name>A0A6F8XP97_9ACTN</name>
<dbReference type="GO" id="GO:0000976">
    <property type="term" value="F:transcription cis-regulatory region binding"/>
    <property type="evidence" value="ECO:0007669"/>
    <property type="project" value="TreeGrafter"/>
</dbReference>
<dbReference type="KEGG" id="pfla:Pflav_019980"/>
<protein>
    <submittedName>
        <fullName evidence="6">TetR family transcriptional regulator</fullName>
    </submittedName>
</protein>
<dbReference type="Pfam" id="PF00440">
    <property type="entry name" value="TetR_N"/>
    <property type="match status" value="1"/>
</dbReference>
<dbReference type="EMBL" id="AP022870">
    <property type="protein sequence ID" value="BCB75588.1"/>
    <property type="molecule type" value="Genomic_DNA"/>
</dbReference>
<evidence type="ECO:0000256" key="2">
    <source>
        <dbReference type="ARBA" id="ARBA00023125"/>
    </source>
</evidence>
<dbReference type="PRINTS" id="PR00455">
    <property type="entry name" value="HTHTETR"/>
</dbReference>
<reference evidence="6 7" key="2">
    <citation type="submission" date="2020-03" db="EMBL/GenBank/DDBJ databases">
        <authorList>
            <person name="Ichikawa N."/>
            <person name="Kimura A."/>
            <person name="Kitahashi Y."/>
            <person name="Uohara A."/>
        </authorList>
    </citation>
    <scope>NUCLEOTIDE SEQUENCE [LARGE SCALE GENOMIC DNA]</scope>
    <source>
        <strain evidence="6 7">NBRC 107702</strain>
    </source>
</reference>
<evidence type="ECO:0000256" key="3">
    <source>
        <dbReference type="ARBA" id="ARBA00023163"/>
    </source>
</evidence>
<dbReference type="InterPro" id="IPR001647">
    <property type="entry name" value="HTH_TetR"/>
</dbReference>
<dbReference type="RefSeq" id="WP_173035454.1">
    <property type="nucleotide sequence ID" value="NZ_AP022870.1"/>
</dbReference>
<dbReference type="Gene3D" id="1.10.357.10">
    <property type="entry name" value="Tetracycline Repressor, domain 2"/>
    <property type="match status" value="1"/>
</dbReference>
<accession>A0A6F8XP97</accession>
<dbReference type="Proteomes" id="UP000502508">
    <property type="component" value="Chromosome"/>
</dbReference>
<keyword evidence="2 4" id="KW-0238">DNA-binding</keyword>
<dbReference type="PANTHER" id="PTHR30055:SF234">
    <property type="entry name" value="HTH-TYPE TRANSCRIPTIONAL REGULATOR BETI"/>
    <property type="match status" value="1"/>
</dbReference>
<reference evidence="6 7" key="1">
    <citation type="submission" date="2020-03" db="EMBL/GenBank/DDBJ databases">
        <title>Whole genome shotgun sequence of Phytohabitans flavus NBRC 107702.</title>
        <authorList>
            <person name="Komaki H."/>
            <person name="Tamura T."/>
        </authorList>
    </citation>
    <scope>NUCLEOTIDE SEQUENCE [LARGE SCALE GENOMIC DNA]</scope>
    <source>
        <strain evidence="6 7">NBRC 107702</strain>
    </source>
</reference>
<proteinExistence type="predicted"/>
<feature type="domain" description="HTH tetR-type" evidence="5">
    <location>
        <begin position="11"/>
        <end position="70"/>
    </location>
</feature>
<dbReference type="PROSITE" id="PS50977">
    <property type="entry name" value="HTH_TETR_2"/>
    <property type="match status" value="1"/>
</dbReference>
<evidence type="ECO:0000256" key="4">
    <source>
        <dbReference type="PROSITE-ProRule" id="PRU00335"/>
    </source>
</evidence>
<evidence type="ECO:0000259" key="5">
    <source>
        <dbReference type="PROSITE" id="PS50977"/>
    </source>
</evidence>
<dbReference type="InterPro" id="IPR009057">
    <property type="entry name" value="Homeodomain-like_sf"/>
</dbReference>
<evidence type="ECO:0000313" key="6">
    <source>
        <dbReference type="EMBL" id="BCB75588.1"/>
    </source>
</evidence>
<keyword evidence="1" id="KW-0805">Transcription regulation</keyword>
<organism evidence="6 7">
    <name type="scientific">Phytohabitans flavus</name>
    <dbReference type="NCBI Taxonomy" id="1076124"/>
    <lineage>
        <taxon>Bacteria</taxon>
        <taxon>Bacillati</taxon>
        <taxon>Actinomycetota</taxon>
        <taxon>Actinomycetes</taxon>
        <taxon>Micromonosporales</taxon>
        <taxon>Micromonosporaceae</taxon>
    </lineage>
</organism>
<dbReference type="PANTHER" id="PTHR30055">
    <property type="entry name" value="HTH-TYPE TRANSCRIPTIONAL REGULATOR RUTR"/>
    <property type="match status" value="1"/>
</dbReference>
<sequence>MAKTTLRADARRNTEKLRVAALLVFQEKGLHAPLDEIAQRAGVSSGTLYNRFGSREALIDAVVPELAAQSLGKVAKRALAERDPWDGFAGYVMGVCELQASCPALNDVISRRYASEQLTVICRVTEERERYIIERAQREGLLRADFTREDLLFVFWSTAMLVRHSADAAPDAWRRSVGFLLDGLRAGAAHPLPAEPLTRDQMEEVMFRLGEVGAI</sequence>
<dbReference type="InterPro" id="IPR036271">
    <property type="entry name" value="Tet_transcr_reg_TetR-rel_C_sf"/>
</dbReference>
<evidence type="ECO:0000256" key="1">
    <source>
        <dbReference type="ARBA" id="ARBA00023015"/>
    </source>
</evidence>
<gene>
    <name evidence="6" type="ORF">Pflav_019980</name>
</gene>